<organism evidence="2">
    <name type="scientific">uncultured Poseidoniia archaeon</name>
    <dbReference type="NCBI Taxonomy" id="1697135"/>
    <lineage>
        <taxon>Archaea</taxon>
        <taxon>Methanobacteriati</taxon>
        <taxon>Thermoplasmatota</taxon>
        <taxon>Candidatus Poseidoniia</taxon>
        <taxon>environmental samples</taxon>
    </lineage>
</organism>
<reference evidence="2" key="2">
    <citation type="journal article" date="2015" name="ISME J.">
        <title>A new class of marine Euryarchaeota group II from the Mediterranean deep chlorophyll maximum.</title>
        <authorList>
            <person name="Martin-Cuadrado A.B."/>
            <person name="Garcia-Heredia I."/>
            <person name="Molto A.G."/>
            <person name="Lopez-Ubeda R."/>
            <person name="Kimes N."/>
            <person name="Lopez-Garcia P."/>
            <person name="Moreira D."/>
            <person name="Rodriguez-Valera F."/>
        </authorList>
    </citation>
    <scope>NUCLEOTIDE SEQUENCE</scope>
</reference>
<reference evidence="2" key="1">
    <citation type="submission" date="2014-11" db="EMBL/GenBank/DDBJ databases">
        <authorList>
            <person name="Zhu J."/>
            <person name="Qi W."/>
            <person name="Song R."/>
        </authorList>
    </citation>
    <scope>NUCLEOTIDE SEQUENCE</scope>
</reference>
<dbReference type="Gene3D" id="2.60.40.4060">
    <property type="entry name" value="Reeler domain"/>
    <property type="match status" value="1"/>
</dbReference>
<dbReference type="AlphaFoldDB" id="A0A1B1TDU5"/>
<evidence type="ECO:0000313" key="2">
    <source>
        <dbReference type="EMBL" id="ANV80434.1"/>
    </source>
</evidence>
<keyword evidence="1" id="KW-1133">Transmembrane helix</keyword>
<evidence type="ECO:0000256" key="1">
    <source>
        <dbReference type="SAM" id="Phobius"/>
    </source>
</evidence>
<dbReference type="EMBL" id="KP211887">
    <property type="protein sequence ID" value="ANV80434.1"/>
    <property type="molecule type" value="Genomic_DNA"/>
</dbReference>
<proteinExistence type="predicted"/>
<dbReference type="InterPro" id="IPR042307">
    <property type="entry name" value="Reeler_sf"/>
</dbReference>
<sequence>MNKIIPRFGIALFVVGLLIVPVFGLSDGPSALNSDEELTVKYGCNCHNNGDSSPRVVVMITGVPIMYELSETYNLTVTVADSLTLSGGDGNVKAGFLLSSDAVGVFSWSDDQNIMQAKERPDDISHSETDSDGVWDFRWTAPSENVGQVNFWLAGNSVDGGGIPDENDYWNLVSFSINEPGTITTTESDSTLQTRTISVGDYDSLFVLEVTDEQLEKERQDKLSHKLFKQGNLFFWTSLVALIVGGVFQREILERRFGEGPEYLARELAVPQAIRRSIGCIISFYMAFSWTVNDAIIQFPPPSIVGPDAEVTDLTVFIIGCFYFISAWFAYGVYRTILAANSEPKVKDIL</sequence>
<dbReference type="EMBL" id="KP211883">
    <property type="protein sequence ID" value="ANV80295.1"/>
    <property type="molecule type" value="Genomic_DNA"/>
</dbReference>
<keyword evidence="1" id="KW-0472">Membrane</keyword>
<keyword evidence="1" id="KW-0812">Transmembrane</keyword>
<accession>A0A1B1TDU5</accession>
<dbReference type="NCBIfam" id="NF041895">
    <property type="entry name" value="choice_anch_V"/>
    <property type="match status" value="1"/>
</dbReference>
<feature type="transmembrane region" description="Helical" evidence="1">
    <location>
        <begin position="312"/>
        <end position="334"/>
    </location>
</feature>
<evidence type="ECO:0008006" key="3">
    <source>
        <dbReference type="Google" id="ProtNLM"/>
    </source>
</evidence>
<name>A0A1B1TDU5_9ARCH</name>
<dbReference type="EMBL" id="KP211886">
    <property type="protein sequence ID" value="ANV80394.1"/>
    <property type="molecule type" value="Genomic_DNA"/>
</dbReference>
<protein>
    <recommendedName>
        <fullName evidence="3">Reelin domain-containing protein</fullName>
    </recommendedName>
</protein>
<feature type="transmembrane region" description="Helical" evidence="1">
    <location>
        <begin position="233"/>
        <end position="253"/>
    </location>
</feature>